<evidence type="ECO:0000313" key="1">
    <source>
        <dbReference type="EMBL" id="OFW56824.1"/>
    </source>
</evidence>
<dbReference type="Proteomes" id="UP000177876">
    <property type="component" value="Unassembled WGS sequence"/>
</dbReference>
<comment type="caution">
    <text evidence="1">The sequence shown here is derived from an EMBL/GenBank/DDBJ whole genome shotgun (WGS) entry which is preliminary data.</text>
</comment>
<reference evidence="1 2" key="1">
    <citation type="journal article" date="2016" name="Nat. Commun.">
        <title>Thousands of microbial genomes shed light on interconnected biogeochemical processes in an aquifer system.</title>
        <authorList>
            <person name="Anantharaman K."/>
            <person name="Brown C.T."/>
            <person name="Hug L.A."/>
            <person name="Sharon I."/>
            <person name="Castelle C.J."/>
            <person name="Probst A.J."/>
            <person name="Thomas B.C."/>
            <person name="Singh A."/>
            <person name="Wilkins M.J."/>
            <person name="Karaoz U."/>
            <person name="Brodie E.L."/>
            <person name="Williams K.H."/>
            <person name="Hubbard S.S."/>
            <person name="Banfield J.F."/>
        </authorList>
    </citation>
    <scope>NUCLEOTIDE SEQUENCE [LARGE SCALE GENOMIC DNA]</scope>
</reference>
<dbReference type="EMBL" id="MELK01000040">
    <property type="protein sequence ID" value="OFW56824.1"/>
    <property type="molecule type" value="Genomic_DNA"/>
</dbReference>
<evidence type="ECO:0000313" key="2">
    <source>
        <dbReference type="Proteomes" id="UP000177876"/>
    </source>
</evidence>
<gene>
    <name evidence="1" type="ORF">A2Y75_06575</name>
</gene>
<organism evidence="1 2">
    <name type="scientific">Candidatus Solincola sediminis</name>
    <dbReference type="NCBI Taxonomy" id="1797199"/>
    <lineage>
        <taxon>Bacteria</taxon>
        <taxon>Bacillati</taxon>
        <taxon>Actinomycetota</taxon>
        <taxon>Candidatus Geothermincolia</taxon>
        <taxon>Candidatus Geothermincolales</taxon>
        <taxon>Candidatus Geothermincolaceae</taxon>
        <taxon>Candidatus Solincola</taxon>
    </lineage>
</organism>
<accession>A0A1F2WJ10</accession>
<proteinExistence type="predicted"/>
<name>A0A1F2WJ10_9ACTN</name>
<sequence length="89" mass="10810">MRNNGNQKANLMYKVRISKGFVDADFGEGFLVEVWDFRTQRLVYGERYKELERARSRQREIKNDLDNINVDRFKQVYMSRVQREERKSS</sequence>
<dbReference type="AlphaFoldDB" id="A0A1F2WJ10"/>
<protein>
    <submittedName>
        <fullName evidence="1">Uncharacterized protein</fullName>
    </submittedName>
</protein>